<reference evidence="1 2" key="1">
    <citation type="journal article" date="2004" name="Nature">
        <title>Genome evolution in yeasts.</title>
        <authorList>
            <consortium name="Genolevures"/>
            <person name="Dujon B."/>
            <person name="Sherman D."/>
            <person name="Fischer G."/>
            <person name="Durrens P."/>
            <person name="Casaregola S."/>
            <person name="Lafontaine I."/>
            <person name="de Montigny J."/>
            <person name="Marck C."/>
            <person name="Neuveglise C."/>
            <person name="Talla E."/>
            <person name="Goffard N."/>
            <person name="Frangeul L."/>
            <person name="Aigle M."/>
            <person name="Anthouard V."/>
            <person name="Babour A."/>
            <person name="Barbe V."/>
            <person name="Barnay S."/>
            <person name="Blanchin S."/>
            <person name="Beckerich J.M."/>
            <person name="Beyne E."/>
            <person name="Bleykasten C."/>
            <person name="Boisrame A."/>
            <person name="Boyer J."/>
            <person name="Cattolico L."/>
            <person name="Confanioleri F."/>
            <person name="de Daruvar A."/>
            <person name="Despons L."/>
            <person name="Fabre E."/>
            <person name="Fairhead C."/>
            <person name="Ferry-Dumazet H."/>
            <person name="Groppi A."/>
            <person name="Hantraye F."/>
            <person name="Hennequin C."/>
            <person name="Jauniaux N."/>
            <person name="Joyet P."/>
            <person name="Kachouri R."/>
            <person name="Kerrest A."/>
            <person name="Koszul R."/>
            <person name="Lemaire M."/>
            <person name="Lesur I."/>
            <person name="Ma L."/>
            <person name="Muller H."/>
            <person name="Nicaud J.M."/>
            <person name="Nikolski M."/>
            <person name="Oztas S."/>
            <person name="Ozier-Kalogeropoulos O."/>
            <person name="Pellenz S."/>
            <person name="Potier S."/>
            <person name="Richard G.F."/>
            <person name="Straub M.L."/>
            <person name="Suleau A."/>
            <person name="Swennene D."/>
            <person name="Tekaia F."/>
            <person name="Wesolowski-Louvel M."/>
            <person name="Westhof E."/>
            <person name="Wirth B."/>
            <person name="Zeniou-Meyer M."/>
            <person name="Zivanovic I."/>
            <person name="Bolotin-Fukuhara M."/>
            <person name="Thierry A."/>
            <person name="Bouchier C."/>
            <person name="Caudron B."/>
            <person name="Scarpelli C."/>
            <person name="Gaillardin C."/>
            <person name="Weissenbach J."/>
            <person name="Wincker P."/>
            <person name="Souciet J.L."/>
        </authorList>
    </citation>
    <scope>NUCLEOTIDE SEQUENCE [LARGE SCALE GENOMIC DNA]</scope>
    <source>
        <strain evidence="2">ATCC 36239 / CBS 767 / BCRC 21394 / JCM 1990 / NBRC 0083 / IGC 2968</strain>
    </source>
</reference>
<dbReference type="KEGG" id="dha:DEHA2B16654g"/>
<dbReference type="HOGENOM" id="CLU_2426986_0_0_1"/>
<evidence type="ECO:0000313" key="1">
    <source>
        <dbReference type="EMBL" id="CAR65510.1"/>
    </source>
</evidence>
<dbReference type="EMBL" id="CR382134">
    <property type="protein sequence ID" value="CAR65510.1"/>
    <property type="molecule type" value="Genomic_DNA"/>
</dbReference>
<proteinExistence type="predicted"/>
<dbReference type="Proteomes" id="UP000000599">
    <property type="component" value="Chromosome B"/>
</dbReference>
<accession>B5RSX3</accession>
<dbReference type="AlphaFoldDB" id="B5RSX3"/>
<name>B5RSX3_DEBHA</name>
<keyword evidence="2" id="KW-1185">Reference proteome</keyword>
<dbReference type="VEuPathDB" id="FungiDB:DEHA2B16654g"/>
<sequence length="91" mass="10483">MIVGVREGLKAKIAKNVRMRVFELLSKIPIITIAFDCQPLTVYLVMCSCLEHFKNGYLNYGKWPESSDELKYDVPVKIRRGRGRGFCWIAT</sequence>
<dbReference type="RefSeq" id="XP_002770141.1">
    <property type="nucleotide sequence ID" value="XM_002770095.1"/>
</dbReference>
<protein>
    <submittedName>
        <fullName evidence="1">DEHA2B16654p</fullName>
    </submittedName>
</protein>
<organism evidence="1 2">
    <name type="scientific">Debaryomyces hansenii (strain ATCC 36239 / CBS 767 / BCRC 21394 / JCM 1990 / NBRC 0083 / IGC 2968)</name>
    <name type="common">Yeast</name>
    <name type="synonym">Torulaspora hansenii</name>
    <dbReference type="NCBI Taxonomy" id="284592"/>
    <lineage>
        <taxon>Eukaryota</taxon>
        <taxon>Fungi</taxon>
        <taxon>Dikarya</taxon>
        <taxon>Ascomycota</taxon>
        <taxon>Saccharomycotina</taxon>
        <taxon>Pichiomycetes</taxon>
        <taxon>Debaryomycetaceae</taxon>
        <taxon>Debaryomyces</taxon>
    </lineage>
</organism>
<gene>
    <name evidence="1" type="ordered locus">DEHA2B16654g</name>
</gene>
<dbReference type="InParanoid" id="B5RSX3"/>
<evidence type="ECO:0000313" key="2">
    <source>
        <dbReference type="Proteomes" id="UP000000599"/>
    </source>
</evidence>
<dbReference type="GeneID" id="8998272"/>